<dbReference type="EMBL" id="FN654431">
    <property type="protein sequence ID" value="CBY33613.1"/>
    <property type="molecule type" value="Genomic_DNA"/>
</dbReference>
<proteinExistence type="predicted"/>
<dbReference type="AlphaFoldDB" id="E4YDK2"/>
<dbReference type="PROSITE" id="PS50404">
    <property type="entry name" value="GST_NTER"/>
    <property type="match status" value="1"/>
</dbReference>
<dbReference type="Gene3D" id="1.20.1050.10">
    <property type="match status" value="1"/>
</dbReference>
<feature type="domain" description="GST N-terminal" evidence="2">
    <location>
        <begin position="31"/>
        <end position="108"/>
    </location>
</feature>
<dbReference type="CDD" id="cd03039">
    <property type="entry name" value="GST_N_Sigma_like"/>
    <property type="match status" value="1"/>
</dbReference>
<protein>
    <recommendedName>
        <fullName evidence="1">glutathione transferase</fullName>
        <ecNumber evidence="1">2.5.1.18</ecNumber>
    </recommendedName>
</protein>
<dbReference type="GO" id="GO:0004364">
    <property type="term" value="F:glutathione transferase activity"/>
    <property type="evidence" value="ECO:0007669"/>
    <property type="project" value="UniProtKB-EC"/>
</dbReference>
<evidence type="ECO:0000256" key="1">
    <source>
        <dbReference type="ARBA" id="ARBA00012452"/>
    </source>
</evidence>
<name>E4YDK2_OIKDI</name>
<dbReference type="GO" id="GO:0006749">
    <property type="term" value="P:glutathione metabolic process"/>
    <property type="evidence" value="ECO:0007669"/>
    <property type="project" value="TreeGrafter"/>
</dbReference>
<dbReference type="InterPro" id="IPR004045">
    <property type="entry name" value="Glutathione_S-Trfase_N"/>
</dbReference>
<dbReference type="InterPro" id="IPR036249">
    <property type="entry name" value="Thioredoxin-like_sf"/>
</dbReference>
<dbReference type="InterPro" id="IPR050213">
    <property type="entry name" value="GST_superfamily"/>
</dbReference>
<dbReference type="SUPFAM" id="SSF52833">
    <property type="entry name" value="Thioredoxin-like"/>
    <property type="match status" value="1"/>
</dbReference>
<dbReference type="Gene3D" id="3.40.30.10">
    <property type="entry name" value="Glutaredoxin"/>
    <property type="match status" value="1"/>
</dbReference>
<evidence type="ECO:0000259" key="2">
    <source>
        <dbReference type="PROSITE" id="PS50404"/>
    </source>
</evidence>
<accession>E4YDK2</accession>
<evidence type="ECO:0000313" key="3">
    <source>
        <dbReference type="EMBL" id="CBY33613.1"/>
    </source>
</evidence>
<dbReference type="PANTHER" id="PTHR11571">
    <property type="entry name" value="GLUTATHIONE S-TRANSFERASE"/>
    <property type="match status" value="1"/>
</dbReference>
<organism evidence="3">
    <name type="scientific">Oikopleura dioica</name>
    <name type="common">Tunicate</name>
    <dbReference type="NCBI Taxonomy" id="34765"/>
    <lineage>
        <taxon>Eukaryota</taxon>
        <taxon>Metazoa</taxon>
        <taxon>Chordata</taxon>
        <taxon>Tunicata</taxon>
        <taxon>Appendicularia</taxon>
        <taxon>Copelata</taxon>
        <taxon>Oikopleuridae</taxon>
        <taxon>Oikopleura</taxon>
    </lineage>
</organism>
<sequence>MFGILLIYSFLSLSVIFYSQFKQRIVFLQKMGVEFVYFDIHGLGVMPRMVLAAGGVDFTDTRVTFPQWAEMKKTMPLGQVPILKTDGLTVNQSNAIINWTVRNGDLPKLSCEENSKSDMVAETCREVFDGVRMPAFAAMRAIDEDKKEERGAEFRKVAKAKLVEQLPKIETILKHVGAGENSINAGKICLGDLYLLNIGLLAYDLGVCDSVPAPAMAINKALKNNDRIAAFFVKEKDTKFFPF</sequence>
<dbReference type="Pfam" id="PF02798">
    <property type="entry name" value="GST_N"/>
    <property type="match status" value="1"/>
</dbReference>
<reference evidence="3" key="1">
    <citation type="journal article" date="2010" name="Science">
        <title>Plasticity of animal genome architecture unmasked by rapid evolution of a pelagic tunicate.</title>
        <authorList>
            <person name="Denoeud F."/>
            <person name="Henriet S."/>
            <person name="Mungpakdee S."/>
            <person name="Aury J.M."/>
            <person name="Da Silva C."/>
            <person name="Brinkmann H."/>
            <person name="Mikhaleva J."/>
            <person name="Olsen L.C."/>
            <person name="Jubin C."/>
            <person name="Canestro C."/>
            <person name="Bouquet J.M."/>
            <person name="Danks G."/>
            <person name="Poulain J."/>
            <person name="Campsteijn C."/>
            <person name="Adamski M."/>
            <person name="Cross I."/>
            <person name="Yadetie F."/>
            <person name="Muffato M."/>
            <person name="Louis A."/>
            <person name="Butcher S."/>
            <person name="Tsagkogeorga G."/>
            <person name="Konrad A."/>
            <person name="Singh S."/>
            <person name="Jensen M.F."/>
            <person name="Cong E.H."/>
            <person name="Eikeseth-Otteraa H."/>
            <person name="Noel B."/>
            <person name="Anthouard V."/>
            <person name="Porcel B.M."/>
            <person name="Kachouri-Lafond R."/>
            <person name="Nishino A."/>
            <person name="Ugolini M."/>
            <person name="Chourrout P."/>
            <person name="Nishida H."/>
            <person name="Aasland R."/>
            <person name="Huzurbazar S."/>
            <person name="Westhof E."/>
            <person name="Delsuc F."/>
            <person name="Lehrach H."/>
            <person name="Reinhardt R."/>
            <person name="Weissenbach J."/>
            <person name="Roy S.W."/>
            <person name="Artiguenave F."/>
            <person name="Postlethwait J.H."/>
            <person name="Manak J.R."/>
            <person name="Thompson E.M."/>
            <person name="Jaillon O."/>
            <person name="Du Pasquier L."/>
            <person name="Boudinot P."/>
            <person name="Liberles D.A."/>
            <person name="Volff J.N."/>
            <person name="Philippe H."/>
            <person name="Lenhard B."/>
            <person name="Roest Crollius H."/>
            <person name="Wincker P."/>
            <person name="Chourrout D."/>
        </authorList>
    </citation>
    <scope>NUCLEOTIDE SEQUENCE [LARGE SCALE GENOMIC DNA]</scope>
</reference>
<dbReference type="EC" id="2.5.1.18" evidence="1"/>
<dbReference type="Proteomes" id="UP000011014">
    <property type="component" value="Unassembled WGS sequence"/>
</dbReference>
<gene>
    <name evidence="3" type="ORF">GSOID_T00021537001</name>
</gene>